<dbReference type="InterPro" id="IPR001496">
    <property type="entry name" value="SOCS_box"/>
</dbReference>
<dbReference type="InterPro" id="IPR002110">
    <property type="entry name" value="Ankyrin_rpt"/>
</dbReference>
<accession>A0ABQ9FXX1</accession>
<keyword evidence="1" id="KW-0677">Repeat</keyword>
<reference evidence="5 6" key="1">
    <citation type="submission" date="2022-12" db="EMBL/GenBank/DDBJ databases">
        <title>Chromosome-level genome of Tegillarca granosa.</title>
        <authorList>
            <person name="Kim J."/>
        </authorList>
    </citation>
    <scope>NUCLEOTIDE SEQUENCE [LARGE SCALE GENOMIC DNA]</scope>
    <source>
        <strain evidence="5">Teg-2019</strain>
        <tissue evidence="5">Adductor muscle</tissue>
    </source>
</reference>
<dbReference type="Pfam" id="PF07525">
    <property type="entry name" value="SOCS_box"/>
    <property type="match status" value="1"/>
</dbReference>
<proteinExistence type="predicted"/>
<feature type="repeat" description="ANK" evidence="3">
    <location>
        <begin position="74"/>
        <end position="106"/>
    </location>
</feature>
<protein>
    <recommendedName>
        <fullName evidence="4">SOCS box domain-containing protein</fullName>
    </recommendedName>
</protein>
<dbReference type="EMBL" id="JARBDR010000018">
    <property type="protein sequence ID" value="KAJ8322083.1"/>
    <property type="molecule type" value="Genomic_DNA"/>
</dbReference>
<gene>
    <name evidence="5" type="ORF">KUTeg_000554</name>
</gene>
<dbReference type="PROSITE" id="PS50088">
    <property type="entry name" value="ANK_REPEAT"/>
    <property type="match status" value="3"/>
</dbReference>
<feature type="domain" description="SOCS box" evidence="4">
    <location>
        <begin position="341"/>
        <end position="378"/>
    </location>
</feature>
<name>A0ABQ9FXX1_TEGGR</name>
<organism evidence="5 6">
    <name type="scientific">Tegillarca granosa</name>
    <name type="common">Malaysian cockle</name>
    <name type="synonym">Anadara granosa</name>
    <dbReference type="NCBI Taxonomy" id="220873"/>
    <lineage>
        <taxon>Eukaryota</taxon>
        <taxon>Metazoa</taxon>
        <taxon>Spiralia</taxon>
        <taxon>Lophotrochozoa</taxon>
        <taxon>Mollusca</taxon>
        <taxon>Bivalvia</taxon>
        <taxon>Autobranchia</taxon>
        <taxon>Pteriomorphia</taxon>
        <taxon>Arcoida</taxon>
        <taxon>Arcoidea</taxon>
        <taxon>Arcidae</taxon>
        <taxon>Tegillarca</taxon>
    </lineage>
</organism>
<evidence type="ECO:0000313" key="5">
    <source>
        <dbReference type="EMBL" id="KAJ8322083.1"/>
    </source>
</evidence>
<dbReference type="PROSITE" id="PS50225">
    <property type="entry name" value="SOCS"/>
    <property type="match status" value="1"/>
</dbReference>
<keyword evidence="2 3" id="KW-0040">ANK repeat</keyword>
<evidence type="ECO:0000256" key="3">
    <source>
        <dbReference type="PROSITE-ProRule" id="PRU00023"/>
    </source>
</evidence>
<evidence type="ECO:0000313" key="6">
    <source>
        <dbReference type="Proteomes" id="UP001217089"/>
    </source>
</evidence>
<dbReference type="SUPFAM" id="SSF48403">
    <property type="entry name" value="Ankyrin repeat"/>
    <property type="match status" value="1"/>
</dbReference>
<evidence type="ECO:0000256" key="2">
    <source>
        <dbReference type="ARBA" id="ARBA00023043"/>
    </source>
</evidence>
<feature type="repeat" description="ANK" evidence="3">
    <location>
        <begin position="41"/>
        <end position="73"/>
    </location>
</feature>
<dbReference type="PROSITE" id="PS50297">
    <property type="entry name" value="ANK_REP_REGION"/>
    <property type="match status" value="2"/>
</dbReference>
<evidence type="ECO:0000259" key="4">
    <source>
        <dbReference type="PROSITE" id="PS50225"/>
    </source>
</evidence>
<evidence type="ECO:0000256" key="1">
    <source>
        <dbReference type="ARBA" id="ARBA00022737"/>
    </source>
</evidence>
<sequence length="384" mass="43844">MARRHSQNSMHDLYQSLYHGNNELLTKYKVSNGDLNFRGAEGYTLLVKAIVDKDFDKVKLFLTIGCDVNKQDSNGNTPLLWSVRTSQKDITKLLLENRANVNKTNARGVIALTEAVLANDLESVSLLLENGADCNLADGHMKTPFFYSLQSNEDSDISKAIIESGKVRLNKQLMFTLSVGVDNIDVNYIDKLLQMGANPFESFQEEKQVFEMLIFGELTETDVYKGNFELKKGTILAPFIREYGFATTMSRKNKLLYYLITCELISKFYRFDVDHDISMFKLYIKNVINVLIKLFEIGLPLPSFRNLWRCALNCKCNKLVTLAEVNHLFLRKIKRSSILLKPVSLLVQCRTAVRCALRMNCSVKVKQLPVPDKIRDFLVFDGEM</sequence>
<dbReference type="InterPro" id="IPR036770">
    <property type="entry name" value="Ankyrin_rpt-contain_sf"/>
</dbReference>
<dbReference type="Gene3D" id="1.25.40.20">
    <property type="entry name" value="Ankyrin repeat-containing domain"/>
    <property type="match status" value="1"/>
</dbReference>
<feature type="repeat" description="ANK" evidence="3">
    <location>
        <begin position="107"/>
        <end position="139"/>
    </location>
</feature>
<dbReference type="SMART" id="SM00248">
    <property type="entry name" value="ANK"/>
    <property type="match status" value="4"/>
</dbReference>
<dbReference type="Pfam" id="PF00023">
    <property type="entry name" value="Ank"/>
    <property type="match status" value="1"/>
</dbReference>
<dbReference type="Proteomes" id="UP001217089">
    <property type="component" value="Unassembled WGS sequence"/>
</dbReference>
<comment type="caution">
    <text evidence="5">The sequence shown here is derived from an EMBL/GenBank/DDBJ whole genome shotgun (WGS) entry which is preliminary data.</text>
</comment>
<keyword evidence="6" id="KW-1185">Reference proteome</keyword>
<dbReference type="Pfam" id="PF12796">
    <property type="entry name" value="Ank_2"/>
    <property type="match status" value="1"/>
</dbReference>
<dbReference type="PANTHER" id="PTHR24171">
    <property type="entry name" value="ANKYRIN REPEAT DOMAIN-CONTAINING PROTEIN 39-RELATED"/>
    <property type="match status" value="1"/>
</dbReference>